<gene>
    <name evidence="1" type="ORF">QE152_g8130</name>
</gene>
<comment type="caution">
    <text evidence="1">The sequence shown here is derived from an EMBL/GenBank/DDBJ whole genome shotgun (WGS) entry which is preliminary data.</text>
</comment>
<organism evidence="1 2">
    <name type="scientific">Popillia japonica</name>
    <name type="common">Japanese beetle</name>
    <dbReference type="NCBI Taxonomy" id="7064"/>
    <lineage>
        <taxon>Eukaryota</taxon>
        <taxon>Metazoa</taxon>
        <taxon>Ecdysozoa</taxon>
        <taxon>Arthropoda</taxon>
        <taxon>Hexapoda</taxon>
        <taxon>Insecta</taxon>
        <taxon>Pterygota</taxon>
        <taxon>Neoptera</taxon>
        <taxon>Endopterygota</taxon>
        <taxon>Coleoptera</taxon>
        <taxon>Polyphaga</taxon>
        <taxon>Scarabaeiformia</taxon>
        <taxon>Scarabaeidae</taxon>
        <taxon>Rutelinae</taxon>
        <taxon>Popillia</taxon>
    </lineage>
</organism>
<protein>
    <submittedName>
        <fullName evidence="1">Uncharacterized protein</fullName>
    </submittedName>
</protein>
<evidence type="ECO:0000313" key="2">
    <source>
        <dbReference type="Proteomes" id="UP001458880"/>
    </source>
</evidence>
<dbReference type="Proteomes" id="UP001458880">
    <property type="component" value="Unassembled WGS sequence"/>
</dbReference>
<dbReference type="EMBL" id="JASPKY010000063">
    <property type="protein sequence ID" value="KAK9744036.1"/>
    <property type="molecule type" value="Genomic_DNA"/>
</dbReference>
<accession>A0AAW1M5K9</accession>
<proteinExistence type="predicted"/>
<reference evidence="1 2" key="1">
    <citation type="journal article" date="2024" name="BMC Genomics">
        <title>De novo assembly and annotation of Popillia japonica's genome with initial clues to its potential as an invasive pest.</title>
        <authorList>
            <person name="Cucini C."/>
            <person name="Boschi S."/>
            <person name="Funari R."/>
            <person name="Cardaioli E."/>
            <person name="Iannotti N."/>
            <person name="Marturano G."/>
            <person name="Paoli F."/>
            <person name="Bruttini M."/>
            <person name="Carapelli A."/>
            <person name="Frati F."/>
            <person name="Nardi F."/>
        </authorList>
    </citation>
    <scope>NUCLEOTIDE SEQUENCE [LARGE SCALE GENOMIC DNA]</scope>
    <source>
        <strain evidence="1">DMR45628</strain>
    </source>
</reference>
<sequence>MLQLLSDSIPNPPMQLDIFKTIGDVWYKSKISDSIPNPPMQLDIFKTIGDVWYKSKNLKWFRNYPVLEAAQKPIPFLLKDAHPGLSKMVQKLSCTRSCPETDSIPP</sequence>
<dbReference type="AlphaFoldDB" id="A0AAW1M5K9"/>
<evidence type="ECO:0000313" key="1">
    <source>
        <dbReference type="EMBL" id="KAK9744036.1"/>
    </source>
</evidence>
<name>A0AAW1M5K9_POPJA</name>
<keyword evidence="2" id="KW-1185">Reference proteome</keyword>